<protein>
    <recommendedName>
        <fullName evidence="4">Transmembrane protein</fullName>
    </recommendedName>
</protein>
<reference evidence="2" key="1">
    <citation type="submission" date="2020-12" db="EMBL/GenBank/DDBJ databases">
        <title>Metabolic potential, ecology and presence of endohyphal bacteria is reflected in genomic diversity of Mucoromycotina.</title>
        <authorList>
            <person name="Muszewska A."/>
            <person name="Okrasinska A."/>
            <person name="Steczkiewicz K."/>
            <person name="Drgas O."/>
            <person name="Orlowska M."/>
            <person name="Perlinska-Lenart U."/>
            <person name="Aleksandrzak-Piekarczyk T."/>
            <person name="Szatraj K."/>
            <person name="Zielenkiewicz U."/>
            <person name="Pilsyk S."/>
            <person name="Malc E."/>
            <person name="Mieczkowski P."/>
            <person name="Kruszewska J.S."/>
            <person name="Biernat P."/>
            <person name="Pawlowska J."/>
        </authorList>
    </citation>
    <scope>NUCLEOTIDE SEQUENCE</scope>
    <source>
        <strain evidence="2">CBS 226.32</strain>
    </source>
</reference>
<name>A0A8H7RQJ2_9FUNG</name>
<sequence length="624" mass="69224">MPFIVTEAAATAIFTLTRILYDSALGVVVLILFSKLPGGSTAKFWYEQPDLVAKITSLFDPCGPTGKRGVRSTNAIAVCCLILTLALNIIPTVLSKLSPITVAPIEGETNSTMSPINNIFIPTLTDINVPHLSEPSLSKQATNKFLCGYLPFGCNDAKNISIATIEWDFVKIVPIAFYTNNSLIVSINDTFATATTPQQFISIAKNTFIANNYSTVAFRSGMSAVYSNTSVYDADDINSPLDILHADQFFPLATPDLSDLLRQGRRRGEGVPVNGSVDRAERWSAIHRTSTLSTVLWQTVNAHAGAVSTLDEEDCFLCQLIGITSTQASNLQQMTTSSYAVQTEIDSNYRLSTVLCLLEPSLSTKQMSYWCLHTYTQLWNVYHEQNPYSFFGSYDDSAWGAEQASQSTASTPFPFFPPPSGLETNRTYVPIVPIFEIRSKGQCSSDWNFKTQSIQTWMQQCIYSDLGQVSISELNTIAKNIWQLGSTITVGGFLVTAKYFSHSVGISIGLVPQIIIAISIALCITSNILINLVTSAVHRRSLYQVMRVMVPTSRDPYKVMDRTAPTNTLRLVDSVFDKDVSYLKLNNRMIVTLSEYQEMHLSNQDMGRDEIHDQDWSRRQLIKF</sequence>
<proteinExistence type="predicted"/>
<comment type="caution">
    <text evidence="2">The sequence shown here is derived from an EMBL/GenBank/DDBJ whole genome shotgun (WGS) entry which is preliminary data.</text>
</comment>
<feature type="transmembrane region" description="Helical" evidence="1">
    <location>
        <begin position="12"/>
        <end position="33"/>
    </location>
</feature>
<feature type="transmembrane region" description="Helical" evidence="1">
    <location>
        <begin position="514"/>
        <end position="537"/>
    </location>
</feature>
<accession>A0A8H7RQJ2</accession>
<dbReference type="Proteomes" id="UP000650833">
    <property type="component" value="Unassembled WGS sequence"/>
</dbReference>
<dbReference type="OrthoDB" id="2222642at2759"/>
<evidence type="ECO:0008006" key="4">
    <source>
        <dbReference type="Google" id="ProtNLM"/>
    </source>
</evidence>
<keyword evidence="3" id="KW-1185">Reference proteome</keyword>
<dbReference type="EMBL" id="JAEPRC010000019">
    <property type="protein sequence ID" value="KAG2214845.1"/>
    <property type="molecule type" value="Genomic_DNA"/>
</dbReference>
<dbReference type="AlphaFoldDB" id="A0A8H7RQJ2"/>
<organism evidence="2 3">
    <name type="scientific">Mucor plumbeus</name>
    <dbReference type="NCBI Taxonomy" id="97098"/>
    <lineage>
        <taxon>Eukaryota</taxon>
        <taxon>Fungi</taxon>
        <taxon>Fungi incertae sedis</taxon>
        <taxon>Mucoromycota</taxon>
        <taxon>Mucoromycotina</taxon>
        <taxon>Mucoromycetes</taxon>
        <taxon>Mucorales</taxon>
        <taxon>Mucorineae</taxon>
        <taxon>Mucoraceae</taxon>
        <taxon>Mucor</taxon>
    </lineage>
</organism>
<keyword evidence="1" id="KW-0812">Transmembrane</keyword>
<keyword evidence="1" id="KW-1133">Transmembrane helix</keyword>
<gene>
    <name evidence="2" type="ORF">INT46_000143</name>
</gene>
<evidence type="ECO:0000256" key="1">
    <source>
        <dbReference type="SAM" id="Phobius"/>
    </source>
</evidence>
<keyword evidence="1" id="KW-0472">Membrane</keyword>
<feature type="transmembrane region" description="Helical" evidence="1">
    <location>
        <begin position="75"/>
        <end position="94"/>
    </location>
</feature>
<evidence type="ECO:0000313" key="2">
    <source>
        <dbReference type="EMBL" id="KAG2214845.1"/>
    </source>
</evidence>
<evidence type="ECO:0000313" key="3">
    <source>
        <dbReference type="Proteomes" id="UP000650833"/>
    </source>
</evidence>